<evidence type="ECO:0000259" key="1">
    <source>
        <dbReference type="Pfam" id="PF13568"/>
    </source>
</evidence>
<proteinExistence type="predicted"/>
<name>A0A5K7S912_9BACT</name>
<dbReference type="AlphaFoldDB" id="A0A5K7S912"/>
<dbReference type="Pfam" id="PF13568">
    <property type="entry name" value="OMP_b-brl_2"/>
    <property type="match status" value="1"/>
</dbReference>
<keyword evidence="3" id="KW-1185">Reference proteome</keyword>
<dbReference type="SUPFAM" id="SSF56925">
    <property type="entry name" value="OMPA-like"/>
    <property type="match status" value="1"/>
</dbReference>
<gene>
    <name evidence="2" type="ORF">AQPE_2211</name>
</gene>
<sequence>MKQFYLIVLLLTIVSLSGFSQRFEGGVLVGLNASQVDGDNYSGYHKPGVALGGFVQTNLSRTVYAGMELKFAQKGSRNIDSLATDGQIKYIMRLNYVDLPVYLGIRTSERISLLVGMSPGYLISGREYNDYGKLTEQDQKAFSEFDLQGLLGFRFQFTKRLFVDLRGAYSVLPIRKQKGDPLWYWKSNQFNNLLSTTVLYRLDF</sequence>
<evidence type="ECO:0000313" key="2">
    <source>
        <dbReference type="EMBL" id="BBE18051.1"/>
    </source>
</evidence>
<dbReference type="EMBL" id="AP018694">
    <property type="protein sequence ID" value="BBE18051.1"/>
    <property type="molecule type" value="Genomic_DNA"/>
</dbReference>
<dbReference type="Proteomes" id="UP001193389">
    <property type="component" value="Chromosome"/>
</dbReference>
<accession>A0A5K7S912</accession>
<dbReference type="InterPro" id="IPR011250">
    <property type="entry name" value="OMP/PagP_B-barrel"/>
</dbReference>
<evidence type="ECO:0000313" key="3">
    <source>
        <dbReference type="Proteomes" id="UP001193389"/>
    </source>
</evidence>
<dbReference type="KEGG" id="anf:AQPE_2211"/>
<protein>
    <recommendedName>
        <fullName evidence="1">Outer membrane protein beta-barrel domain-containing protein</fullName>
    </recommendedName>
</protein>
<feature type="domain" description="Outer membrane protein beta-barrel" evidence="1">
    <location>
        <begin position="19"/>
        <end position="171"/>
    </location>
</feature>
<dbReference type="InterPro" id="IPR025665">
    <property type="entry name" value="Beta-barrel_OMP_2"/>
</dbReference>
<dbReference type="RefSeq" id="WP_318350988.1">
    <property type="nucleotide sequence ID" value="NZ_AP018694.1"/>
</dbReference>
<reference evidence="2" key="1">
    <citation type="journal article" date="2020" name="Int. J. Syst. Evol. Microbiol.">
        <title>Aquipluma nitroreducens gen. nov. sp. nov., a novel facultatively anaerobic bacterium isolated from a freshwater lake.</title>
        <authorList>
            <person name="Watanabe M."/>
            <person name="Kojima H."/>
            <person name="Fukui M."/>
        </authorList>
    </citation>
    <scope>NUCLEOTIDE SEQUENCE</scope>
    <source>
        <strain evidence="2">MeG22</strain>
    </source>
</reference>
<organism evidence="2 3">
    <name type="scientific">Aquipluma nitroreducens</name>
    <dbReference type="NCBI Taxonomy" id="2010828"/>
    <lineage>
        <taxon>Bacteria</taxon>
        <taxon>Pseudomonadati</taxon>
        <taxon>Bacteroidota</taxon>
        <taxon>Bacteroidia</taxon>
        <taxon>Marinilabiliales</taxon>
        <taxon>Prolixibacteraceae</taxon>
        <taxon>Aquipluma</taxon>
    </lineage>
</organism>